<evidence type="ECO:0000256" key="3">
    <source>
        <dbReference type="ARBA" id="ARBA00005204"/>
    </source>
</evidence>
<dbReference type="UniPathway" id="UPA00031">
    <property type="reaction ID" value="UER00007"/>
</dbReference>
<evidence type="ECO:0000256" key="1">
    <source>
        <dbReference type="ARBA" id="ARBA00001460"/>
    </source>
</evidence>
<dbReference type="GO" id="GO:0004636">
    <property type="term" value="F:phosphoribosyl-ATP diphosphatase activity"/>
    <property type="evidence" value="ECO:0007669"/>
    <property type="project" value="UniProtKB-UniRule"/>
</dbReference>
<evidence type="ECO:0000256" key="2">
    <source>
        <dbReference type="ARBA" id="ARBA00004496"/>
    </source>
</evidence>
<gene>
    <name evidence="10" type="primary">hisE</name>
    <name evidence="11" type="ORF">SAMN06295916_0804</name>
</gene>
<dbReference type="PANTHER" id="PTHR42945">
    <property type="entry name" value="HISTIDINE BIOSYNTHESIS BIFUNCTIONAL PROTEIN"/>
    <property type="match status" value="1"/>
</dbReference>
<dbReference type="CDD" id="cd11534">
    <property type="entry name" value="NTP-PPase_HisIE_like"/>
    <property type="match status" value="1"/>
</dbReference>
<evidence type="ECO:0000256" key="9">
    <source>
        <dbReference type="ARBA" id="ARBA00023102"/>
    </source>
</evidence>
<sequence length="128" mass="14084">MTEQAKNTNNMDAIKRLADVVDARRADFLAGKADPDISYIAKLFSKGDDAILKKIGEEAAETVMAAKDSRFANLAPEMQSKLVGEIADLWFHCFVALSQFNLRPEDIIAELERREGVSGIAEKAARKA</sequence>
<dbReference type="HAMAP" id="MF_01020">
    <property type="entry name" value="HisE"/>
    <property type="match status" value="1"/>
</dbReference>
<dbReference type="Gene3D" id="1.10.287.1080">
    <property type="entry name" value="MazG-like"/>
    <property type="match status" value="1"/>
</dbReference>
<dbReference type="RefSeq" id="WP_088812674.1">
    <property type="nucleotide sequence ID" value="NZ_FYEX01000001.1"/>
</dbReference>
<comment type="catalytic activity">
    <reaction evidence="1 10">
        <text>1-(5-phospho-beta-D-ribosyl)-ATP + H2O = 1-(5-phospho-beta-D-ribosyl)-5'-AMP + diphosphate + H(+)</text>
        <dbReference type="Rhea" id="RHEA:22828"/>
        <dbReference type="ChEBI" id="CHEBI:15377"/>
        <dbReference type="ChEBI" id="CHEBI:15378"/>
        <dbReference type="ChEBI" id="CHEBI:33019"/>
        <dbReference type="ChEBI" id="CHEBI:59457"/>
        <dbReference type="ChEBI" id="CHEBI:73183"/>
        <dbReference type="EC" id="3.6.1.31"/>
    </reaction>
</comment>
<keyword evidence="9 10" id="KW-0368">Histidine biosynthesis</keyword>
<dbReference type="OrthoDB" id="9814738at2"/>
<dbReference type="PANTHER" id="PTHR42945:SF9">
    <property type="entry name" value="HISTIDINE BIOSYNTHESIS BIFUNCTIONAL PROTEIN HISIE"/>
    <property type="match status" value="1"/>
</dbReference>
<comment type="similarity">
    <text evidence="10">Belongs to the PRA-PH family.</text>
</comment>
<dbReference type="NCBIfam" id="TIGR03188">
    <property type="entry name" value="histidine_hisI"/>
    <property type="match status" value="1"/>
</dbReference>
<protein>
    <recommendedName>
        <fullName evidence="10">Phosphoribosyl-ATP pyrophosphatase</fullName>
        <shortName evidence="10">PRA-PH</shortName>
        <ecNumber evidence="10">3.6.1.31</ecNumber>
    </recommendedName>
</protein>
<dbReference type="NCBIfam" id="NF001611">
    <property type="entry name" value="PRK00400.1-3"/>
    <property type="match status" value="1"/>
</dbReference>
<keyword evidence="4 10" id="KW-0963">Cytoplasm</keyword>
<reference evidence="11 12" key="1">
    <citation type="submission" date="2017-06" db="EMBL/GenBank/DDBJ databases">
        <authorList>
            <person name="Kim H.J."/>
            <person name="Triplett B.A."/>
        </authorList>
    </citation>
    <scope>NUCLEOTIDE SEQUENCE [LARGE SCALE GENOMIC DNA]</scope>
    <source>
        <strain evidence="11 12">MWH-VicM1</strain>
    </source>
</reference>
<comment type="subcellular location">
    <subcellularLocation>
        <location evidence="2 10">Cytoplasm</location>
    </subcellularLocation>
</comment>
<evidence type="ECO:0000256" key="10">
    <source>
        <dbReference type="HAMAP-Rule" id="MF_01020"/>
    </source>
</evidence>
<dbReference type="EC" id="3.6.1.31" evidence="10"/>
<evidence type="ECO:0000256" key="7">
    <source>
        <dbReference type="ARBA" id="ARBA00022801"/>
    </source>
</evidence>
<dbReference type="Pfam" id="PF01503">
    <property type="entry name" value="PRA-PH"/>
    <property type="match status" value="1"/>
</dbReference>
<dbReference type="InterPro" id="IPR008179">
    <property type="entry name" value="HisE"/>
</dbReference>
<keyword evidence="6 10" id="KW-0547">Nucleotide-binding</keyword>
<dbReference type="AlphaFoldDB" id="A0A212TB63"/>
<keyword evidence="8 10" id="KW-0067">ATP-binding</keyword>
<comment type="pathway">
    <text evidence="3 10">Amino-acid biosynthesis; L-histidine biosynthesis; L-histidine from 5-phospho-alpha-D-ribose 1-diphosphate: step 2/9.</text>
</comment>
<dbReference type="GO" id="GO:0005524">
    <property type="term" value="F:ATP binding"/>
    <property type="evidence" value="ECO:0007669"/>
    <property type="project" value="UniProtKB-KW"/>
</dbReference>
<name>A0A212TB63_9BURK</name>
<evidence type="ECO:0000256" key="5">
    <source>
        <dbReference type="ARBA" id="ARBA00022605"/>
    </source>
</evidence>
<keyword evidence="5 10" id="KW-0028">Amino-acid biosynthesis</keyword>
<evidence type="ECO:0000256" key="8">
    <source>
        <dbReference type="ARBA" id="ARBA00022840"/>
    </source>
</evidence>
<proteinExistence type="inferred from homology"/>
<accession>A0A212TB63</accession>
<organism evidence="11 12">
    <name type="scientific">Polynucleobacter victoriensis</name>
    <dbReference type="NCBI Taxonomy" id="2049319"/>
    <lineage>
        <taxon>Bacteria</taxon>
        <taxon>Pseudomonadati</taxon>
        <taxon>Pseudomonadota</taxon>
        <taxon>Betaproteobacteria</taxon>
        <taxon>Burkholderiales</taxon>
        <taxon>Burkholderiaceae</taxon>
        <taxon>Polynucleobacter</taxon>
    </lineage>
</organism>
<dbReference type="SUPFAM" id="SSF101386">
    <property type="entry name" value="all-alpha NTP pyrophosphatases"/>
    <property type="match status" value="1"/>
</dbReference>
<evidence type="ECO:0000256" key="4">
    <source>
        <dbReference type="ARBA" id="ARBA00022490"/>
    </source>
</evidence>
<keyword evidence="7 10" id="KW-0378">Hydrolase</keyword>
<dbReference type="GO" id="GO:0005737">
    <property type="term" value="C:cytoplasm"/>
    <property type="evidence" value="ECO:0007669"/>
    <property type="project" value="UniProtKB-SubCell"/>
</dbReference>
<dbReference type="EMBL" id="FYEX01000001">
    <property type="protein sequence ID" value="SNC63066.1"/>
    <property type="molecule type" value="Genomic_DNA"/>
</dbReference>
<dbReference type="InterPro" id="IPR021130">
    <property type="entry name" value="PRib-ATP_PPHydrolase-like"/>
</dbReference>
<evidence type="ECO:0000313" key="12">
    <source>
        <dbReference type="Proteomes" id="UP000197215"/>
    </source>
</evidence>
<evidence type="ECO:0000256" key="6">
    <source>
        <dbReference type="ARBA" id="ARBA00022741"/>
    </source>
</evidence>
<dbReference type="Proteomes" id="UP000197215">
    <property type="component" value="Unassembled WGS sequence"/>
</dbReference>
<evidence type="ECO:0000313" key="11">
    <source>
        <dbReference type="EMBL" id="SNC63066.1"/>
    </source>
</evidence>
<keyword evidence="12" id="KW-1185">Reference proteome</keyword>
<dbReference type="GO" id="GO:0000105">
    <property type="term" value="P:L-histidine biosynthetic process"/>
    <property type="evidence" value="ECO:0007669"/>
    <property type="project" value="UniProtKB-UniRule"/>
</dbReference>